<dbReference type="SUPFAM" id="SSF159245">
    <property type="entry name" value="AttH-like"/>
    <property type="match status" value="1"/>
</dbReference>
<comment type="subcellular location">
    <subcellularLocation>
        <location evidence="1">Cytoplasm</location>
    </subcellularLocation>
</comment>
<dbReference type="PANTHER" id="PTHR47107:SF1">
    <property type="entry name" value="CERAMIDE-BINDING PROTEIN SVF1-RELATED"/>
    <property type="match status" value="1"/>
</dbReference>
<protein>
    <submittedName>
        <fullName evidence="6">RHTO0S01e15368g1_1</fullName>
    </submittedName>
</protein>
<evidence type="ECO:0000259" key="4">
    <source>
        <dbReference type="Pfam" id="PF08622"/>
    </source>
</evidence>
<dbReference type="EMBL" id="LK052936">
    <property type="protein sequence ID" value="CDR36150.1"/>
    <property type="molecule type" value="Genomic_DNA"/>
</dbReference>
<gene>
    <name evidence="6" type="ORF">RHTO0S_01e15368g</name>
</gene>
<dbReference type="GO" id="GO:0005737">
    <property type="term" value="C:cytoplasm"/>
    <property type="evidence" value="ECO:0007669"/>
    <property type="project" value="UniProtKB-SubCell"/>
</dbReference>
<sequence>MSSWFSSSTPAGPNIHPVQTTFSDPNALFGPLTAKDLEWNCAGGINTETQTWYATLKDGSIVMCQIIHSSIGLLWPTIQVTFRHANPKTGKNTWKSVTVSNFKVQADKRSMKSDQITVTMDPTSSSKYTIEAKYDDEVQISLQYERLAEGFKIGAGPKGGFTYFGQLSGKASPTDGSPDYAGGADGYAIHRFWPRCAVSGIMRVGNDVTDLEGARGVFIHAIQGIRPNILAASWNFANFQTVEKEGEEAVSLIMMEFTTTPAYGSKVINVGSVVVGDKLVAVTAGGSGVGGGSNVTHQDPVKDAETGYDAPSALKFCWEGAKLEGEGSNLKAVTEGNSKVHAVFTEDLLVDKEGYKTKGLVEKVDVLGQIPYLIKKFVNYAAGTKPFIYTWLNPVKASITLGTGSETKTLDVDGYVFTEATMIS</sequence>
<dbReference type="InterPro" id="IPR051385">
    <property type="entry name" value="Ceramide-binding_SVF1"/>
</dbReference>
<evidence type="ECO:0000256" key="1">
    <source>
        <dbReference type="ARBA" id="ARBA00004496"/>
    </source>
</evidence>
<name>A0A061AEZ9_RHOTO</name>
<organism evidence="6">
    <name type="scientific">Rhodotorula toruloides</name>
    <name type="common">Yeast</name>
    <name type="synonym">Rhodosporidium toruloides</name>
    <dbReference type="NCBI Taxonomy" id="5286"/>
    <lineage>
        <taxon>Eukaryota</taxon>
        <taxon>Fungi</taxon>
        <taxon>Dikarya</taxon>
        <taxon>Basidiomycota</taxon>
        <taxon>Pucciniomycotina</taxon>
        <taxon>Microbotryomycetes</taxon>
        <taxon>Sporidiobolales</taxon>
        <taxon>Sporidiobolaceae</taxon>
        <taxon>Rhodotorula</taxon>
    </lineage>
</organism>
<evidence type="ECO:0000313" key="6">
    <source>
        <dbReference type="EMBL" id="CDR36150.1"/>
    </source>
</evidence>
<comment type="similarity">
    <text evidence="2">Belongs to the SVF1 family.</text>
</comment>
<reference evidence="6" key="1">
    <citation type="journal article" date="2014" name="Genome Announc.">
        <title>Draft genome sequence of Rhodosporidium toruloides CECT1137, an oleaginous yeast of biotechnological interest.</title>
        <authorList>
            <person name="Morin N."/>
            <person name="Calcas X."/>
            <person name="Devillers H."/>
            <person name="Durrens P."/>
            <person name="Sherman D.J."/>
            <person name="Nicaud J.-M."/>
            <person name="Neuveglise C."/>
        </authorList>
    </citation>
    <scope>NUCLEOTIDE SEQUENCE</scope>
    <source>
        <strain evidence="6">CECT1137</strain>
    </source>
</reference>
<dbReference type="PANTHER" id="PTHR47107">
    <property type="entry name" value="SVF1-LIKE PROTEIN YDR222W-RELATED"/>
    <property type="match status" value="1"/>
</dbReference>
<dbReference type="Pfam" id="PF17187">
    <property type="entry name" value="Svf1_C"/>
    <property type="match status" value="1"/>
</dbReference>
<proteinExistence type="inferred from homology"/>
<dbReference type="Pfam" id="PF08622">
    <property type="entry name" value="Svf1"/>
    <property type="match status" value="1"/>
</dbReference>
<accession>A0A061AEZ9</accession>
<dbReference type="InterPro" id="IPR033394">
    <property type="entry name" value="Svf1-like_C"/>
</dbReference>
<feature type="domain" description="Svf1-like C-terminal" evidence="5">
    <location>
        <begin position="226"/>
        <end position="424"/>
    </location>
</feature>
<keyword evidence="3" id="KW-0963">Cytoplasm</keyword>
<evidence type="ECO:0000256" key="2">
    <source>
        <dbReference type="ARBA" id="ARBA00009069"/>
    </source>
</evidence>
<dbReference type="GO" id="GO:0006979">
    <property type="term" value="P:response to oxidative stress"/>
    <property type="evidence" value="ECO:0007669"/>
    <property type="project" value="InterPro"/>
</dbReference>
<feature type="domain" description="Svf1-like N-terminal" evidence="4">
    <location>
        <begin position="47"/>
        <end position="223"/>
    </location>
</feature>
<dbReference type="OrthoDB" id="2590239at2759"/>
<evidence type="ECO:0000259" key="5">
    <source>
        <dbReference type="Pfam" id="PF17187"/>
    </source>
</evidence>
<evidence type="ECO:0000256" key="3">
    <source>
        <dbReference type="ARBA" id="ARBA00022490"/>
    </source>
</evidence>
<dbReference type="AlphaFoldDB" id="A0A061AEZ9"/>
<dbReference type="InterPro" id="IPR013931">
    <property type="entry name" value="Svf1-like_N"/>
</dbReference>